<feature type="transmembrane region" description="Helical" evidence="5">
    <location>
        <begin position="229"/>
        <end position="252"/>
    </location>
</feature>
<gene>
    <name evidence="6" type="ORF">SAMN05421503_0068</name>
</gene>
<feature type="transmembrane region" description="Helical" evidence="5">
    <location>
        <begin position="279"/>
        <end position="300"/>
    </location>
</feature>
<keyword evidence="4 5" id="KW-0472">Membrane</keyword>
<feature type="transmembrane region" description="Helical" evidence="5">
    <location>
        <begin position="127"/>
        <end position="147"/>
    </location>
</feature>
<reference evidence="7" key="1">
    <citation type="submission" date="2017-09" db="EMBL/GenBank/DDBJ databases">
        <authorList>
            <person name="Varghese N."/>
            <person name="Submissions S."/>
        </authorList>
    </citation>
    <scope>NUCLEOTIDE SEQUENCE [LARGE SCALE GENOMIC DNA]</scope>
    <source>
        <strain evidence="7">CGMCC 1.8913</strain>
    </source>
</reference>
<evidence type="ECO:0000313" key="6">
    <source>
        <dbReference type="EMBL" id="SNZ02294.1"/>
    </source>
</evidence>
<keyword evidence="7" id="KW-1185">Reference proteome</keyword>
<feature type="transmembrane region" description="Helical" evidence="5">
    <location>
        <begin position="47"/>
        <end position="69"/>
    </location>
</feature>
<feature type="transmembrane region" description="Helical" evidence="5">
    <location>
        <begin position="387"/>
        <end position="406"/>
    </location>
</feature>
<dbReference type="InterPro" id="IPR002293">
    <property type="entry name" value="AA/rel_permease1"/>
</dbReference>
<evidence type="ECO:0000256" key="5">
    <source>
        <dbReference type="SAM" id="Phobius"/>
    </source>
</evidence>
<feature type="transmembrane region" description="Helical" evidence="5">
    <location>
        <begin position="90"/>
        <end position="115"/>
    </location>
</feature>
<dbReference type="eggNOG" id="COG0531">
    <property type="taxonomic scope" value="Bacteria"/>
</dbReference>
<dbReference type="RefSeq" id="WP_097038177.1">
    <property type="nucleotide sequence ID" value="NZ_OBEK01000001.1"/>
</dbReference>
<dbReference type="PANTHER" id="PTHR11785:SF512">
    <property type="entry name" value="SOBREMESA, ISOFORM B"/>
    <property type="match status" value="1"/>
</dbReference>
<keyword evidence="3 5" id="KW-1133">Transmembrane helix</keyword>
<keyword evidence="2 5" id="KW-0812">Transmembrane</keyword>
<comment type="subcellular location">
    <subcellularLocation>
        <location evidence="1">Membrane</location>
        <topology evidence="1">Multi-pass membrane protein</topology>
    </subcellularLocation>
</comment>
<protein>
    <submittedName>
        <fullName evidence="6">Serine/threonine exchange transporter, LAT family</fullName>
    </submittedName>
</protein>
<dbReference type="FunFam" id="1.20.1740.10:FF:000051">
    <property type="entry name" value="Amino acid permease"/>
    <property type="match status" value="1"/>
</dbReference>
<organism evidence="6 7">
    <name type="scientific">Terribacillus aidingensis</name>
    <dbReference type="NCBI Taxonomy" id="586416"/>
    <lineage>
        <taxon>Bacteria</taxon>
        <taxon>Bacillati</taxon>
        <taxon>Bacillota</taxon>
        <taxon>Bacilli</taxon>
        <taxon>Bacillales</taxon>
        <taxon>Bacillaceae</taxon>
        <taxon>Terribacillus</taxon>
    </lineage>
</organism>
<evidence type="ECO:0000256" key="3">
    <source>
        <dbReference type="ARBA" id="ARBA00022989"/>
    </source>
</evidence>
<evidence type="ECO:0000256" key="1">
    <source>
        <dbReference type="ARBA" id="ARBA00004141"/>
    </source>
</evidence>
<dbReference type="STRING" id="586416.GZ22_11855"/>
<accession>A0A285MYN2</accession>
<name>A0A285MYN2_9BACI</name>
<dbReference type="InterPro" id="IPR050598">
    <property type="entry name" value="AminoAcid_Transporter"/>
</dbReference>
<feature type="transmembrane region" description="Helical" evidence="5">
    <location>
        <begin position="412"/>
        <end position="433"/>
    </location>
</feature>
<dbReference type="PIRSF" id="PIRSF006060">
    <property type="entry name" value="AA_transporter"/>
    <property type="match status" value="1"/>
</dbReference>
<feature type="transmembrane region" description="Helical" evidence="5">
    <location>
        <begin position="330"/>
        <end position="349"/>
    </location>
</feature>
<dbReference type="Proteomes" id="UP000219356">
    <property type="component" value="Unassembled WGS sequence"/>
</dbReference>
<dbReference type="OrthoDB" id="3181223at2"/>
<feature type="transmembrane region" description="Helical" evidence="5">
    <location>
        <begin position="355"/>
        <end position="375"/>
    </location>
</feature>
<dbReference type="AlphaFoldDB" id="A0A285MYN2"/>
<feature type="transmembrane region" description="Helical" evidence="5">
    <location>
        <begin position="154"/>
        <end position="176"/>
    </location>
</feature>
<dbReference type="EMBL" id="OBEK01000001">
    <property type="protein sequence ID" value="SNZ02294.1"/>
    <property type="molecule type" value="Genomic_DNA"/>
</dbReference>
<proteinExistence type="predicted"/>
<evidence type="ECO:0000313" key="7">
    <source>
        <dbReference type="Proteomes" id="UP000219356"/>
    </source>
</evidence>
<feature type="transmembrane region" description="Helical" evidence="5">
    <location>
        <begin position="12"/>
        <end position="32"/>
    </location>
</feature>
<dbReference type="Pfam" id="PF13520">
    <property type="entry name" value="AA_permease_2"/>
    <property type="match status" value="1"/>
</dbReference>
<feature type="transmembrane region" description="Helical" evidence="5">
    <location>
        <begin position="196"/>
        <end position="217"/>
    </location>
</feature>
<dbReference type="GO" id="GO:0015179">
    <property type="term" value="F:L-amino acid transmembrane transporter activity"/>
    <property type="evidence" value="ECO:0007669"/>
    <property type="project" value="TreeGrafter"/>
</dbReference>
<evidence type="ECO:0000256" key="4">
    <source>
        <dbReference type="ARBA" id="ARBA00023136"/>
    </source>
</evidence>
<dbReference type="Gene3D" id="1.20.1740.10">
    <property type="entry name" value="Amino acid/polyamine transporter I"/>
    <property type="match status" value="1"/>
</dbReference>
<dbReference type="GO" id="GO:0016020">
    <property type="term" value="C:membrane"/>
    <property type="evidence" value="ECO:0007669"/>
    <property type="project" value="UniProtKB-SubCell"/>
</dbReference>
<evidence type="ECO:0000256" key="2">
    <source>
        <dbReference type="ARBA" id="ARBA00022692"/>
    </source>
</evidence>
<sequence>MNQPENAALKKDIGLFLGLSIVVGTIIGSGVFMKPGPVLSYAGSAEIAMLAWLIGGLLTLAGGLTIAEVGVQIPKTGGLYAYLEETYGEIWGFLCGWVQTILYGPAIIAALGLYFGTLMVNLFGWSSAWTAGVGIASVVFLCVINIIGTKFGGIVQLVTTIGKLLPIILIVIFGFWKGDADFFSAVPEALSEINFGAAILATLFAYDGWIMLASMGGEMKDPEKTLPKAMIGGILIVTACYLLINAAMLYILPAAEIVSLNTNAASTAAKLVLGDTGEIIVSLGIIVSIFGCLNGKILTFPRIPFAMAERGQLPFSNLLKKVHPTFQTPWVAVVLQLVLSIIFMLVSNPDKLSEISIFTIYLFYVLAFYAVFILRKRHKGKERAYSVPLYPFIPIAAIAGSLFVLISTLFTDFLSCLLSIGIAVIGLPIFYALKAKKRAE</sequence>
<dbReference type="PANTHER" id="PTHR11785">
    <property type="entry name" value="AMINO ACID TRANSPORTER"/>
    <property type="match status" value="1"/>
</dbReference>